<feature type="region of interest" description="Disordered" evidence="2">
    <location>
        <begin position="446"/>
        <end position="465"/>
    </location>
</feature>
<protein>
    <submittedName>
        <fullName evidence="3">Uncharacterized protein</fullName>
    </submittedName>
</protein>
<keyword evidence="1" id="KW-0175">Coiled coil</keyword>
<gene>
    <name evidence="3" type="ORF">CYCCA115_LOCUS10569</name>
</gene>
<accession>A0AAD2D1E7</accession>
<sequence>MIRRLPQPFIRQYRNSSNASNRFSSTRIRRLSTSNNNQNKQQQATLRQFQVTPVQVGLIFVGGALSARFVYNSFLLDPSSQGDGILRDGSKATVLLQSSALLQSKPNQLTIDQVDDETKTLQRVDAESFDRFCQEQRVILKQAREQSRKLAKERLKQELQEAFGDSYQRIPTFSSWYFAYATTWKLLSAAGKSAAKHAIDFKSEHTLSEAVSYDLQVLVCKKYEALILKPKLTDAKVHKAFVDSLQAAHQDYLQALENLETSVATFVQNETKEATGAAPTTRDVVVHVDWKAQLQKVDHLPLSFEKSPQFSMALIGSSVIGGKVVGAGSAVTATKALMGNLVSPFVSKAVTATLVGKGGGAAAAGIAAGGAAGGPLGAAFGAAVGVGVDMTINAGVGLMQKGSFEKDVKEAMDVTILEWEENLWPELEKTQGIWFDRADAVLGGAKPRTATTGTTAGKEAVPLSS</sequence>
<proteinExistence type="predicted"/>
<dbReference type="Proteomes" id="UP001295423">
    <property type="component" value="Unassembled WGS sequence"/>
</dbReference>
<keyword evidence="4" id="KW-1185">Reference proteome</keyword>
<dbReference type="AlphaFoldDB" id="A0AAD2D1E7"/>
<evidence type="ECO:0000256" key="1">
    <source>
        <dbReference type="SAM" id="Coils"/>
    </source>
</evidence>
<evidence type="ECO:0000256" key="2">
    <source>
        <dbReference type="SAM" id="MobiDB-lite"/>
    </source>
</evidence>
<reference evidence="3" key="1">
    <citation type="submission" date="2023-08" db="EMBL/GenBank/DDBJ databases">
        <authorList>
            <person name="Audoor S."/>
            <person name="Bilcke G."/>
        </authorList>
    </citation>
    <scope>NUCLEOTIDE SEQUENCE</scope>
</reference>
<organism evidence="3 4">
    <name type="scientific">Cylindrotheca closterium</name>
    <dbReference type="NCBI Taxonomy" id="2856"/>
    <lineage>
        <taxon>Eukaryota</taxon>
        <taxon>Sar</taxon>
        <taxon>Stramenopiles</taxon>
        <taxon>Ochrophyta</taxon>
        <taxon>Bacillariophyta</taxon>
        <taxon>Bacillariophyceae</taxon>
        <taxon>Bacillariophycidae</taxon>
        <taxon>Bacillariales</taxon>
        <taxon>Bacillariaceae</taxon>
        <taxon>Cylindrotheca</taxon>
    </lineage>
</organism>
<comment type="caution">
    <text evidence="3">The sequence shown here is derived from an EMBL/GenBank/DDBJ whole genome shotgun (WGS) entry which is preliminary data.</text>
</comment>
<name>A0AAD2D1E7_9STRA</name>
<evidence type="ECO:0000313" key="4">
    <source>
        <dbReference type="Proteomes" id="UP001295423"/>
    </source>
</evidence>
<evidence type="ECO:0000313" key="3">
    <source>
        <dbReference type="EMBL" id="CAJ1946426.1"/>
    </source>
</evidence>
<feature type="coiled-coil region" evidence="1">
    <location>
        <begin position="133"/>
        <end position="160"/>
    </location>
</feature>
<dbReference type="EMBL" id="CAKOGP040001668">
    <property type="protein sequence ID" value="CAJ1946426.1"/>
    <property type="molecule type" value="Genomic_DNA"/>
</dbReference>